<keyword evidence="3" id="KW-1185">Reference proteome</keyword>
<evidence type="ECO:0000313" key="3">
    <source>
        <dbReference type="Proteomes" id="UP001246372"/>
    </source>
</evidence>
<dbReference type="EMBL" id="JAVXZY010000002">
    <property type="protein sequence ID" value="MDT8998736.1"/>
    <property type="molecule type" value="Genomic_DNA"/>
</dbReference>
<evidence type="ECO:0000259" key="1">
    <source>
        <dbReference type="Pfam" id="PF09836"/>
    </source>
</evidence>
<dbReference type="Pfam" id="PF09836">
    <property type="entry name" value="DUF2063"/>
    <property type="match status" value="1"/>
</dbReference>
<dbReference type="GO" id="GO:0003677">
    <property type="term" value="F:DNA binding"/>
    <property type="evidence" value="ECO:0007669"/>
    <property type="project" value="UniProtKB-KW"/>
</dbReference>
<proteinExistence type="predicted"/>
<sequence>MSELELQRQAGLVQALLNREAEPALIGQLRALPGIAATDGRLRGLTAYRLNAAAVAERSLAAVFVQLRRQFSDEDFAAMAWAFWRWRPPVRGDLACWGQDLPEFLAAQPDVPAGWPGVAALEWALHQAERATDASLDAASLQLLQQHGADQLGLRMRPGLQVLQLDEQALALVDEGGEQPPASESYGVLVWRCQWRGRWRRLDAAEQQCYAALLAGASLQQALDHALALDADFDFTAWFQQALLDECLAGATLLAEPKG</sequence>
<name>A0ABU3P836_9BURK</name>
<dbReference type="RefSeq" id="WP_315649243.1">
    <property type="nucleotide sequence ID" value="NZ_JAVXZY010000002.1"/>
</dbReference>
<organism evidence="2 3">
    <name type="scientific">Roseateles aquae</name>
    <dbReference type="NCBI Taxonomy" id="3077235"/>
    <lineage>
        <taxon>Bacteria</taxon>
        <taxon>Pseudomonadati</taxon>
        <taxon>Pseudomonadota</taxon>
        <taxon>Betaproteobacteria</taxon>
        <taxon>Burkholderiales</taxon>
        <taxon>Sphaerotilaceae</taxon>
        <taxon>Roseateles</taxon>
    </lineage>
</organism>
<comment type="caution">
    <text evidence="2">The sequence shown here is derived from an EMBL/GenBank/DDBJ whole genome shotgun (WGS) entry which is preliminary data.</text>
</comment>
<feature type="domain" description="Putative DNA-binding" evidence="1">
    <location>
        <begin position="8"/>
        <end position="105"/>
    </location>
</feature>
<reference evidence="2" key="1">
    <citation type="submission" date="2023-09" db="EMBL/GenBank/DDBJ databases">
        <title>Paucibacter sp. APW11 Genome sequencing and assembly.</title>
        <authorList>
            <person name="Kim I."/>
        </authorList>
    </citation>
    <scope>NUCLEOTIDE SEQUENCE</scope>
    <source>
        <strain evidence="2">APW11</strain>
    </source>
</reference>
<keyword evidence="2" id="KW-0238">DNA-binding</keyword>
<accession>A0ABU3P836</accession>
<gene>
    <name evidence="2" type="ORF">RQP53_05575</name>
</gene>
<protein>
    <submittedName>
        <fullName evidence="2">DNA-binding domain-containing protein</fullName>
    </submittedName>
</protein>
<dbReference type="InterPro" id="IPR018640">
    <property type="entry name" value="DUF2063"/>
</dbReference>
<dbReference type="Proteomes" id="UP001246372">
    <property type="component" value="Unassembled WGS sequence"/>
</dbReference>
<evidence type="ECO:0000313" key="2">
    <source>
        <dbReference type="EMBL" id="MDT8998736.1"/>
    </source>
</evidence>